<keyword evidence="2" id="KW-0808">Transferase</keyword>
<dbReference type="PRINTS" id="PR00996">
    <property type="entry name" value="CHERMTFRASE"/>
</dbReference>
<dbReference type="GO" id="GO:0032259">
    <property type="term" value="P:methylation"/>
    <property type="evidence" value="ECO:0007669"/>
    <property type="project" value="UniProtKB-KW"/>
</dbReference>
<evidence type="ECO:0000256" key="3">
    <source>
        <dbReference type="ARBA" id="ARBA00022691"/>
    </source>
</evidence>
<dbReference type="Gene3D" id="3.40.50.150">
    <property type="entry name" value="Vaccinia Virus protein VP39"/>
    <property type="match status" value="1"/>
</dbReference>
<dbReference type="InterPro" id="IPR050903">
    <property type="entry name" value="Bact_Chemotaxis_MeTrfase"/>
</dbReference>
<evidence type="ECO:0000313" key="6">
    <source>
        <dbReference type="Proteomes" id="UP000077748"/>
    </source>
</evidence>
<dbReference type="InterPro" id="IPR029063">
    <property type="entry name" value="SAM-dependent_MTases_sf"/>
</dbReference>
<dbReference type="SMART" id="SM00138">
    <property type="entry name" value="MeTrc"/>
    <property type="match status" value="1"/>
</dbReference>
<dbReference type="PANTHER" id="PTHR24422">
    <property type="entry name" value="CHEMOTAXIS PROTEIN METHYLTRANSFERASE"/>
    <property type="match status" value="1"/>
</dbReference>
<dbReference type="RefSeq" id="WP_019439029.1">
    <property type="nucleotide sequence ID" value="NZ_CP015879.1"/>
</dbReference>
<dbReference type="Proteomes" id="UP000077748">
    <property type="component" value="Plasmid pRBL16"/>
</dbReference>
<gene>
    <name evidence="5" type="ORF">A9C11_33615</name>
</gene>
<accession>A0A1A9KPT3</accession>
<sequence length="263" mass="29863">MNTVDDLILDEGMANSWMKIIEERFAIEIDEHRRVAFARALTSFACETGETLESLFKLFVSGRLEEAQRFQILHLATNHETRFFRYPPSLSAIRDACADIRRPPRVLSVGCSTGEEPYSIACTLLRAGHAAFHVHGTDVSQPCIDKARQGIYRGHPEIRLDVAAPQGQHEVRFHAWIRDMVTFEQHNILAERPVNFTAPDVIITQNMLIYYRVETRHLILQKLAAMLPIGGYLLTGPAEDGNWNPLGLKRLPNHLLNLFVRVA</sequence>
<dbReference type="CDD" id="cd02440">
    <property type="entry name" value="AdoMet_MTases"/>
    <property type="match status" value="1"/>
</dbReference>
<name>A0A1A9KPT3_9PSED</name>
<geneLocation type="plasmid" evidence="6">
    <name>prbl16</name>
</geneLocation>
<evidence type="ECO:0000256" key="2">
    <source>
        <dbReference type="ARBA" id="ARBA00022679"/>
    </source>
</evidence>
<protein>
    <recommendedName>
        <fullName evidence="4">CheR-type methyltransferase domain-containing protein</fullName>
    </recommendedName>
</protein>
<keyword evidence="5" id="KW-0614">Plasmid</keyword>
<proteinExistence type="predicted"/>
<dbReference type="InterPro" id="IPR000780">
    <property type="entry name" value="CheR_MeTrfase"/>
</dbReference>
<reference evidence="5 6" key="1">
    <citation type="submission" date="2016-05" db="EMBL/GenBank/DDBJ databases">
        <title>Genome Sequence of Pseudomonas citronellolis Strain SJTE-3, an Estrogens and Persistent Organic Pollutants degradation strain.</title>
        <authorList>
            <person name="Liang R."/>
        </authorList>
    </citation>
    <scope>NUCLEOTIDE SEQUENCE [LARGE SCALE GENOMIC DNA]</scope>
    <source>
        <strain evidence="5 6">SJTE-3</strain>
        <plasmid evidence="6">Plasmid prbl16</plasmid>
    </source>
</reference>
<feature type="domain" description="CheR-type methyltransferase" evidence="4">
    <location>
        <begin position="2"/>
        <end position="239"/>
    </location>
</feature>
<evidence type="ECO:0000256" key="1">
    <source>
        <dbReference type="ARBA" id="ARBA00022603"/>
    </source>
</evidence>
<organism evidence="5 6">
    <name type="scientific">Pseudomonas citronellolis</name>
    <dbReference type="NCBI Taxonomy" id="53408"/>
    <lineage>
        <taxon>Bacteria</taxon>
        <taxon>Pseudomonadati</taxon>
        <taxon>Pseudomonadota</taxon>
        <taxon>Gammaproteobacteria</taxon>
        <taxon>Pseudomonadales</taxon>
        <taxon>Pseudomonadaceae</taxon>
        <taxon>Pseudomonas</taxon>
    </lineage>
</organism>
<dbReference type="AlphaFoldDB" id="A0A1A9KPT3"/>
<dbReference type="SUPFAM" id="SSF53335">
    <property type="entry name" value="S-adenosyl-L-methionine-dependent methyltransferases"/>
    <property type="match status" value="1"/>
</dbReference>
<dbReference type="PANTHER" id="PTHR24422:SF19">
    <property type="entry name" value="CHEMOTAXIS PROTEIN METHYLTRANSFERASE"/>
    <property type="match status" value="1"/>
</dbReference>
<dbReference type="Pfam" id="PF01739">
    <property type="entry name" value="CheR"/>
    <property type="match status" value="1"/>
</dbReference>
<evidence type="ECO:0000259" key="4">
    <source>
        <dbReference type="PROSITE" id="PS50123"/>
    </source>
</evidence>
<evidence type="ECO:0000313" key="5">
    <source>
        <dbReference type="EMBL" id="ANI18993.1"/>
    </source>
</evidence>
<dbReference type="PROSITE" id="PS50123">
    <property type="entry name" value="CHER"/>
    <property type="match status" value="1"/>
</dbReference>
<keyword evidence="3" id="KW-0949">S-adenosyl-L-methionine</keyword>
<keyword evidence="1" id="KW-0489">Methyltransferase</keyword>
<dbReference type="InterPro" id="IPR022642">
    <property type="entry name" value="CheR_C"/>
</dbReference>
<dbReference type="EMBL" id="CP015879">
    <property type="protein sequence ID" value="ANI18993.1"/>
    <property type="molecule type" value="Genomic_DNA"/>
</dbReference>
<dbReference type="GO" id="GO:0008757">
    <property type="term" value="F:S-adenosylmethionine-dependent methyltransferase activity"/>
    <property type="evidence" value="ECO:0007669"/>
    <property type="project" value="InterPro"/>
</dbReference>